<protein>
    <submittedName>
        <fullName evidence="2">C2H2-type domain-containing protein</fullName>
    </submittedName>
</protein>
<evidence type="ECO:0000313" key="1">
    <source>
        <dbReference type="Proteomes" id="UP000046392"/>
    </source>
</evidence>
<dbReference type="Proteomes" id="UP000046392">
    <property type="component" value="Unplaced"/>
</dbReference>
<organism evidence="1 2">
    <name type="scientific">Strongyloides papillosus</name>
    <name type="common">Intestinal threadworm</name>
    <dbReference type="NCBI Taxonomy" id="174720"/>
    <lineage>
        <taxon>Eukaryota</taxon>
        <taxon>Metazoa</taxon>
        <taxon>Ecdysozoa</taxon>
        <taxon>Nematoda</taxon>
        <taxon>Chromadorea</taxon>
        <taxon>Rhabditida</taxon>
        <taxon>Tylenchina</taxon>
        <taxon>Panagrolaimomorpha</taxon>
        <taxon>Strongyloidoidea</taxon>
        <taxon>Strongyloididae</taxon>
        <taxon>Strongyloides</taxon>
    </lineage>
</organism>
<dbReference type="AlphaFoldDB" id="A0A0N5BSH3"/>
<evidence type="ECO:0000313" key="2">
    <source>
        <dbReference type="WBParaSite" id="SPAL_0000881600.1"/>
    </source>
</evidence>
<dbReference type="WBParaSite" id="SPAL_0000881600.1">
    <property type="protein sequence ID" value="SPAL_0000881600.1"/>
    <property type="gene ID" value="SPAL_0000881600"/>
</dbReference>
<proteinExistence type="predicted"/>
<sequence>MGGPHLLYTCSRTYKSIDNLIKHCKSTHNLPGMGKLHRQVQITELQNVKLMLEESDDEDLMNTDYETDTEVVNFQSLSRMRRNTAPAPVAAPVAAPVPVPVADSTVDQHEPMDVGIHNNPPDVITDTSTVESNANDSLMKANWVETFILKFLYKTPFSDSTMESVIETIRSIISKVCDDIVTICQNNQPANREVLNYISDLCEMSCMTNLVKKINGREEIKEKIVHVDTAARGVDEPPRAYSAFYLSLKDSIERYLNMKHILPYIQFPRPSEQNIIDSCLCGIEYKTLYNQYKKFLVVNVYIDDVSLNSPIGSCSDNNGITNVSYSIPNVVRRRCTLDNIQPFIVTLSEHAKKNSYQEIAKIIKNEFEGLEVRVGEEMIPCKLFMLKGDNLAVNSILKLSASFSPKSATNQCCFCLCTYDQFQEHLSS</sequence>
<reference evidence="2" key="1">
    <citation type="submission" date="2017-02" db="UniProtKB">
        <authorList>
            <consortium name="WormBaseParasite"/>
        </authorList>
    </citation>
    <scope>IDENTIFICATION</scope>
</reference>
<keyword evidence="1" id="KW-1185">Reference proteome</keyword>
<accession>A0A0N5BSH3</accession>
<name>A0A0N5BSH3_STREA</name>